<evidence type="ECO:0000313" key="4">
    <source>
        <dbReference type="EMBL" id="QNM05141.1"/>
    </source>
</evidence>
<dbReference type="InterPro" id="IPR032834">
    <property type="entry name" value="NatK-like_C"/>
</dbReference>
<dbReference type="InterPro" id="IPR036890">
    <property type="entry name" value="HATPase_C_sf"/>
</dbReference>
<reference evidence="4 5" key="1">
    <citation type="submission" date="2020-08" db="EMBL/GenBank/DDBJ databases">
        <authorList>
            <person name="Liu C."/>
            <person name="Sun Q."/>
        </authorList>
    </citation>
    <scope>NUCLEOTIDE SEQUENCE [LARGE SCALE GENOMIC DNA]</scope>
    <source>
        <strain evidence="4 5">NSJ-38</strain>
    </source>
</reference>
<name>A0A7G9G2V9_9FIRM</name>
<dbReference type="RefSeq" id="WP_249301949.1">
    <property type="nucleotide sequence ID" value="NZ_CP060634.1"/>
</dbReference>
<feature type="transmembrane region" description="Helical" evidence="2">
    <location>
        <begin position="6"/>
        <end position="26"/>
    </location>
</feature>
<feature type="transmembrane region" description="Helical" evidence="2">
    <location>
        <begin position="170"/>
        <end position="191"/>
    </location>
</feature>
<dbReference type="Pfam" id="PF14501">
    <property type="entry name" value="HATPase_c_5"/>
    <property type="match status" value="1"/>
</dbReference>
<evidence type="ECO:0000256" key="2">
    <source>
        <dbReference type="SAM" id="Phobius"/>
    </source>
</evidence>
<dbReference type="EMBL" id="CP060634">
    <property type="protein sequence ID" value="QNM05141.1"/>
    <property type="molecule type" value="Genomic_DNA"/>
</dbReference>
<dbReference type="SUPFAM" id="SSF55874">
    <property type="entry name" value="ATPase domain of HSP90 chaperone/DNA topoisomerase II/histidine kinase"/>
    <property type="match status" value="1"/>
</dbReference>
<feature type="transmembrane region" description="Helical" evidence="2">
    <location>
        <begin position="72"/>
        <end position="89"/>
    </location>
</feature>
<dbReference type="CDD" id="cd16935">
    <property type="entry name" value="HATPase_AgrC-ComD-like"/>
    <property type="match status" value="1"/>
</dbReference>
<feature type="domain" description="Sensor histidine kinase NatK-like C-terminal" evidence="3">
    <location>
        <begin position="343"/>
        <end position="443"/>
    </location>
</feature>
<dbReference type="Proteomes" id="UP000515823">
    <property type="component" value="Chromosome"/>
</dbReference>
<dbReference type="KEGG" id="qdo:H9Q78_11925"/>
<keyword evidence="2" id="KW-0472">Membrane</keyword>
<dbReference type="GO" id="GO:0042802">
    <property type="term" value="F:identical protein binding"/>
    <property type="evidence" value="ECO:0007669"/>
    <property type="project" value="TreeGrafter"/>
</dbReference>
<accession>A0A7G9G2V9</accession>
<feature type="transmembrane region" description="Helical" evidence="2">
    <location>
        <begin position="139"/>
        <end position="158"/>
    </location>
</feature>
<evidence type="ECO:0000313" key="5">
    <source>
        <dbReference type="Proteomes" id="UP000515823"/>
    </source>
</evidence>
<feature type="transmembrane region" description="Helical" evidence="2">
    <location>
        <begin position="38"/>
        <end position="60"/>
    </location>
</feature>
<dbReference type="PANTHER" id="PTHR40448">
    <property type="entry name" value="TWO-COMPONENT SENSOR HISTIDINE KINASE"/>
    <property type="match status" value="1"/>
</dbReference>
<sequence length="448" mass="49880">METIASEYIVCIIEAAMTMFFCIYVVKDRLTVRRTALLPLAVATLALIGSALSMAISAGLDTWLPYELDTSTPMLLLWFLTGFFCLRAATHEPKSALVFLLILASQVLQLCRSVTFFFYGLVFPELAVGDFAWTDIVGFGVPSVLLTLLLAVFCRSLYQKLQGQGWNEYARLWMIPLFFVILYTLQINLLPIEGSPAAAYSIKILLLLCAFLTYSQMASAIRSAAKAARESAVHAQLAHQLDLQRARMEDLESHAEEMKRIRHDRRQHVQVLRGLLEKNEIQEALTYLDDYEGSMAQAIQPPLCENYVADTLCRRYEALAKQSGIEVTTELTLPKEPGIAGSDLAVILGNLWENAVTAALDAEEGRRFIQLKVQTEAGRVLIRMENGFSGPVYEENERFYSTKPGRNRAEGVGIASIRAVAERCGGIAGFTYTPDTFTASVLLYRKQG</sequence>
<gene>
    <name evidence="4" type="ORF">H9Q78_11925</name>
</gene>
<dbReference type="AlphaFoldDB" id="A0A7G9G2V9"/>
<keyword evidence="5" id="KW-1185">Reference proteome</keyword>
<evidence type="ECO:0000256" key="1">
    <source>
        <dbReference type="SAM" id="Coils"/>
    </source>
</evidence>
<feature type="coiled-coil region" evidence="1">
    <location>
        <begin position="234"/>
        <end position="261"/>
    </location>
</feature>
<keyword evidence="2" id="KW-1133">Transmembrane helix</keyword>
<feature type="transmembrane region" description="Helical" evidence="2">
    <location>
        <begin position="96"/>
        <end position="119"/>
    </location>
</feature>
<evidence type="ECO:0000259" key="3">
    <source>
        <dbReference type="Pfam" id="PF14501"/>
    </source>
</evidence>
<keyword evidence="1" id="KW-0175">Coiled coil</keyword>
<keyword evidence="2" id="KW-0812">Transmembrane</keyword>
<dbReference type="PANTHER" id="PTHR40448:SF1">
    <property type="entry name" value="TWO-COMPONENT SENSOR HISTIDINE KINASE"/>
    <property type="match status" value="1"/>
</dbReference>
<feature type="transmembrane region" description="Helical" evidence="2">
    <location>
        <begin position="197"/>
        <end position="214"/>
    </location>
</feature>
<dbReference type="Gene3D" id="3.30.565.10">
    <property type="entry name" value="Histidine kinase-like ATPase, C-terminal domain"/>
    <property type="match status" value="1"/>
</dbReference>
<protein>
    <submittedName>
        <fullName evidence="4">GHKL domain-containing protein</fullName>
    </submittedName>
</protein>
<organism evidence="4 5">
    <name type="scientific">Qiania dongpingensis</name>
    <dbReference type="NCBI Taxonomy" id="2763669"/>
    <lineage>
        <taxon>Bacteria</taxon>
        <taxon>Bacillati</taxon>
        <taxon>Bacillota</taxon>
        <taxon>Clostridia</taxon>
        <taxon>Lachnospirales</taxon>
        <taxon>Lachnospiraceae</taxon>
        <taxon>Qiania</taxon>
    </lineage>
</organism>
<proteinExistence type="predicted"/>